<evidence type="ECO:0000313" key="8">
    <source>
        <dbReference type="Proteomes" id="UP000001208"/>
    </source>
</evidence>
<comment type="pathway">
    <text evidence="6">Purine metabolism; IMP biosynthesis via de novo pathway; 5-amino-1-(5-phospho-D-ribosyl)imidazole from N(2)-formyl-N(1)-(5-phospho-D-ribosyl)glycinamide: step 1/2.</text>
</comment>
<dbReference type="PANTHER" id="PTHR34696">
    <property type="entry name" value="PHOSPHORIBOSYLFORMYLGLYCINAMIDINE SYNTHASE SUBUNIT PURS"/>
    <property type="match status" value="1"/>
</dbReference>
<gene>
    <name evidence="6" type="primary">purS</name>
    <name evidence="7" type="ordered locus">Ctha_0209</name>
</gene>
<dbReference type="Proteomes" id="UP000001208">
    <property type="component" value="Chromosome"/>
</dbReference>
<dbReference type="UniPathway" id="UPA00074">
    <property type="reaction ID" value="UER00128"/>
</dbReference>
<evidence type="ECO:0000256" key="5">
    <source>
        <dbReference type="ARBA" id="ARBA00022840"/>
    </source>
</evidence>
<keyword evidence="5 6" id="KW-0067">ATP-binding</keyword>
<keyword evidence="3 6" id="KW-0547">Nucleotide-binding</keyword>
<dbReference type="Pfam" id="PF02700">
    <property type="entry name" value="PurS"/>
    <property type="match status" value="1"/>
</dbReference>
<dbReference type="OrthoDB" id="9799101at2"/>
<dbReference type="STRING" id="517418.Ctha_0209"/>
<dbReference type="GO" id="GO:0005737">
    <property type="term" value="C:cytoplasm"/>
    <property type="evidence" value="ECO:0007669"/>
    <property type="project" value="UniProtKB-SubCell"/>
</dbReference>
<accession>B3QTD4</accession>
<dbReference type="Gene3D" id="3.30.1280.10">
    <property type="entry name" value="Phosphoribosylformylglycinamidine synthase subunit PurS"/>
    <property type="match status" value="1"/>
</dbReference>
<protein>
    <recommendedName>
        <fullName evidence="6">Phosphoribosylformylglycinamidine synthase subunit PurS</fullName>
        <shortName evidence="6">FGAM synthase</shortName>
        <ecNumber evidence="6">6.3.5.3</ecNumber>
    </recommendedName>
    <alternativeName>
        <fullName evidence="6">Formylglycinamide ribonucleotide amidotransferase subunit III</fullName>
        <shortName evidence="6">FGAR amidotransferase III</shortName>
        <shortName evidence="6">FGAR-AT III</shortName>
    </alternativeName>
    <alternativeName>
        <fullName evidence="6">Phosphoribosylformylglycinamidine synthase subunit III</fullName>
    </alternativeName>
</protein>
<evidence type="ECO:0000256" key="2">
    <source>
        <dbReference type="ARBA" id="ARBA00022598"/>
    </source>
</evidence>
<dbReference type="GO" id="GO:0004642">
    <property type="term" value="F:phosphoribosylformylglycinamidine synthase activity"/>
    <property type="evidence" value="ECO:0007669"/>
    <property type="project" value="UniProtKB-UniRule"/>
</dbReference>
<dbReference type="NCBIfam" id="NF004630">
    <property type="entry name" value="PRK05974.1"/>
    <property type="match status" value="1"/>
</dbReference>
<dbReference type="AlphaFoldDB" id="B3QTD4"/>
<dbReference type="eggNOG" id="COG1828">
    <property type="taxonomic scope" value="Bacteria"/>
</dbReference>
<evidence type="ECO:0000256" key="1">
    <source>
        <dbReference type="ARBA" id="ARBA00022490"/>
    </source>
</evidence>
<dbReference type="GO" id="GO:0006189">
    <property type="term" value="P:'de novo' IMP biosynthetic process"/>
    <property type="evidence" value="ECO:0007669"/>
    <property type="project" value="UniProtKB-UniRule"/>
</dbReference>
<comment type="subunit">
    <text evidence="6">Part of the FGAM synthase complex composed of 1 PurL, 1 PurQ and 2 PurS subunits.</text>
</comment>
<dbReference type="RefSeq" id="WP_012498764.1">
    <property type="nucleotide sequence ID" value="NC_011026.1"/>
</dbReference>
<dbReference type="HAMAP" id="MF_01926">
    <property type="entry name" value="PurS"/>
    <property type="match status" value="1"/>
</dbReference>
<dbReference type="HOGENOM" id="CLU_164833_3_1_10"/>
<comment type="similarity">
    <text evidence="6">Belongs to the PurS family.</text>
</comment>
<evidence type="ECO:0000256" key="6">
    <source>
        <dbReference type="HAMAP-Rule" id="MF_01926"/>
    </source>
</evidence>
<keyword evidence="8" id="KW-1185">Reference proteome</keyword>
<reference evidence="7 8" key="1">
    <citation type="submission" date="2008-06" db="EMBL/GenBank/DDBJ databases">
        <title>Complete sequence of Chloroherpeton thalassium ATCC 35110.</title>
        <authorList>
            <consortium name="US DOE Joint Genome Institute"/>
            <person name="Lucas S."/>
            <person name="Copeland A."/>
            <person name="Lapidus A."/>
            <person name="Glavina del Rio T."/>
            <person name="Dalin E."/>
            <person name="Tice H."/>
            <person name="Bruce D."/>
            <person name="Goodwin L."/>
            <person name="Pitluck S."/>
            <person name="Schmutz J."/>
            <person name="Larimer F."/>
            <person name="Land M."/>
            <person name="Hauser L."/>
            <person name="Kyrpides N."/>
            <person name="Mikhailova N."/>
            <person name="Liu Z."/>
            <person name="Li T."/>
            <person name="Zhao F."/>
            <person name="Overmann J."/>
            <person name="Bryant D.A."/>
            <person name="Richardson P."/>
        </authorList>
    </citation>
    <scope>NUCLEOTIDE SEQUENCE [LARGE SCALE GENOMIC DNA]</scope>
    <source>
        <strain evidence="8">ATCC 35110 / GB-78</strain>
    </source>
</reference>
<dbReference type="GO" id="GO:0005524">
    <property type="term" value="F:ATP binding"/>
    <property type="evidence" value="ECO:0007669"/>
    <property type="project" value="UniProtKB-UniRule"/>
</dbReference>
<proteinExistence type="inferred from homology"/>
<keyword evidence="4 6" id="KW-0658">Purine biosynthesis</keyword>
<evidence type="ECO:0000256" key="4">
    <source>
        <dbReference type="ARBA" id="ARBA00022755"/>
    </source>
</evidence>
<dbReference type="SUPFAM" id="SSF82697">
    <property type="entry name" value="PurS-like"/>
    <property type="match status" value="1"/>
</dbReference>
<evidence type="ECO:0000256" key="3">
    <source>
        <dbReference type="ARBA" id="ARBA00022741"/>
    </source>
</evidence>
<dbReference type="InterPro" id="IPR003850">
    <property type="entry name" value="PurS"/>
</dbReference>
<comment type="subcellular location">
    <subcellularLocation>
        <location evidence="6">Cytoplasm</location>
    </subcellularLocation>
</comment>
<dbReference type="NCBIfam" id="TIGR00302">
    <property type="entry name" value="phosphoribosylformylglycinamidine synthase subunit PurS"/>
    <property type="match status" value="1"/>
</dbReference>
<comment type="catalytic activity">
    <reaction evidence="6">
        <text>N(2)-formyl-N(1)-(5-phospho-beta-D-ribosyl)glycinamide + L-glutamine + ATP + H2O = 2-formamido-N(1)-(5-O-phospho-beta-D-ribosyl)acetamidine + L-glutamate + ADP + phosphate + H(+)</text>
        <dbReference type="Rhea" id="RHEA:17129"/>
        <dbReference type="ChEBI" id="CHEBI:15377"/>
        <dbReference type="ChEBI" id="CHEBI:15378"/>
        <dbReference type="ChEBI" id="CHEBI:29985"/>
        <dbReference type="ChEBI" id="CHEBI:30616"/>
        <dbReference type="ChEBI" id="CHEBI:43474"/>
        <dbReference type="ChEBI" id="CHEBI:58359"/>
        <dbReference type="ChEBI" id="CHEBI:147286"/>
        <dbReference type="ChEBI" id="CHEBI:147287"/>
        <dbReference type="ChEBI" id="CHEBI:456216"/>
        <dbReference type="EC" id="6.3.5.3"/>
    </reaction>
</comment>
<dbReference type="EMBL" id="CP001100">
    <property type="protein sequence ID" value="ACF12680.1"/>
    <property type="molecule type" value="Genomic_DNA"/>
</dbReference>
<dbReference type="EC" id="6.3.5.3" evidence="6"/>
<organism evidence="7 8">
    <name type="scientific">Chloroherpeton thalassium (strain ATCC 35110 / GB-78)</name>
    <dbReference type="NCBI Taxonomy" id="517418"/>
    <lineage>
        <taxon>Bacteria</taxon>
        <taxon>Pseudomonadati</taxon>
        <taxon>Chlorobiota</taxon>
        <taxon>Chlorobiia</taxon>
        <taxon>Chlorobiales</taxon>
        <taxon>Chloroherpetonaceae</taxon>
        <taxon>Chloroherpeton</taxon>
    </lineage>
</organism>
<sequence>MAFNAKIRVTLRKSILDVQGKAVHQALGNLGYNDIDSVRIGKYIEVHINEEDIEKAKKITDDICHKLLSNPVMEDYSYDLETI</sequence>
<keyword evidence="1 6" id="KW-0963">Cytoplasm</keyword>
<comment type="function">
    <text evidence="6">Part of the phosphoribosylformylglycinamidine synthase complex involved in the purines biosynthetic pathway. Catalyzes the ATP-dependent conversion of formylglycinamide ribonucleotide (FGAR) and glutamine to yield formylglycinamidine ribonucleotide (FGAM) and glutamate. The FGAM synthase complex is composed of three subunits. PurQ produces an ammonia molecule by converting glutamine to glutamate. PurL transfers the ammonia molecule to FGAR to form FGAM in an ATP-dependent manner. PurS interacts with PurQ and PurL and is thought to assist in the transfer of the ammonia molecule from PurQ to PurL.</text>
</comment>
<dbReference type="KEGG" id="cts:Ctha_0209"/>
<name>B3QTD4_CHLT3</name>
<keyword evidence="2 6" id="KW-0436">Ligase</keyword>
<dbReference type="PANTHER" id="PTHR34696:SF1">
    <property type="entry name" value="PHOSPHORIBOSYLFORMYLGLYCINAMIDINE SYNTHASE SUBUNIT PURS"/>
    <property type="match status" value="1"/>
</dbReference>
<evidence type="ECO:0000313" key="7">
    <source>
        <dbReference type="EMBL" id="ACF12680.1"/>
    </source>
</evidence>
<dbReference type="InterPro" id="IPR036604">
    <property type="entry name" value="PurS-like_sf"/>
</dbReference>